<dbReference type="PANTHER" id="PTHR22916">
    <property type="entry name" value="GLYCOSYLTRANSFERASE"/>
    <property type="match status" value="1"/>
</dbReference>
<organism evidence="2 3">
    <name type="scientific">Candidatus Roizmanbacteria bacterium CG_4_9_14_0_8_um_filter_34_12</name>
    <dbReference type="NCBI Taxonomy" id="1974840"/>
    <lineage>
        <taxon>Bacteria</taxon>
        <taxon>Candidatus Roizmaniibacteriota</taxon>
    </lineage>
</organism>
<dbReference type="AlphaFoldDB" id="A0A2M8DCZ5"/>
<gene>
    <name evidence="2" type="ORF">CO083_02515</name>
</gene>
<dbReference type="Pfam" id="PF00535">
    <property type="entry name" value="Glycos_transf_2"/>
    <property type="match status" value="1"/>
</dbReference>
<dbReference type="SUPFAM" id="SSF53448">
    <property type="entry name" value="Nucleotide-diphospho-sugar transferases"/>
    <property type="match status" value="1"/>
</dbReference>
<dbReference type="Gene3D" id="3.90.550.10">
    <property type="entry name" value="Spore Coat Polysaccharide Biosynthesis Protein SpsA, Chain A"/>
    <property type="match status" value="1"/>
</dbReference>
<comment type="caution">
    <text evidence="2">The sequence shown here is derived from an EMBL/GenBank/DDBJ whole genome shotgun (WGS) entry which is preliminary data.</text>
</comment>
<protein>
    <recommendedName>
        <fullName evidence="1">Glycosyltransferase 2-like domain-containing protein</fullName>
    </recommendedName>
</protein>
<reference evidence="3" key="1">
    <citation type="submission" date="2017-09" db="EMBL/GenBank/DDBJ databases">
        <title>Depth-based differentiation of microbial function through sediment-hosted aquifers and enrichment of novel symbionts in the deep terrestrial subsurface.</title>
        <authorList>
            <person name="Probst A.J."/>
            <person name="Ladd B."/>
            <person name="Jarett J.K."/>
            <person name="Geller-Mcgrath D.E."/>
            <person name="Sieber C.M.K."/>
            <person name="Emerson J.B."/>
            <person name="Anantharaman K."/>
            <person name="Thomas B.C."/>
            <person name="Malmstrom R."/>
            <person name="Stieglmeier M."/>
            <person name="Klingl A."/>
            <person name="Woyke T."/>
            <person name="Ryan C.M."/>
            <person name="Banfield J.F."/>
        </authorList>
    </citation>
    <scope>NUCLEOTIDE SEQUENCE [LARGE SCALE GENOMIC DNA]</scope>
</reference>
<dbReference type="GO" id="GO:0016758">
    <property type="term" value="F:hexosyltransferase activity"/>
    <property type="evidence" value="ECO:0007669"/>
    <property type="project" value="UniProtKB-ARBA"/>
</dbReference>
<proteinExistence type="predicted"/>
<dbReference type="Proteomes" id="UP000229706">
    <property type="component" value="Unassembled WGS sequence"/>
</dbReference>
<dbReference type="InterPro" id="IPR029044">
    <property type="entry name" value="Nucleotide-diphossugar_trans"/>
</dbReference>
<name>A0A2M8DCZ5_9BACT</name>
<accession>A0A2M8DCZ5</accession>
<evidence type="ECO:0000259" key="1">
    <source>
        <dbReference type="Pfam" id="PF00535"/>
    </source>
</evidence>
<dbReference type="EMBL" id="PFTH01000094">
    <property type="protein sequence ID" value="PJB88371.1"/>
    <property type="molecule type" value="Genomic_DNA"/>
</dbReference>
<dbReference type="PANTHER" id="PTHR22916:SF3">
    <property type="entry name" value="UDP-GLCNAC:BETAGAL BETA-1,3-N-ACETYLGLUCOSAMINYLTRANSFERASE-LIKE PROTEIN 1"/>
    <property type="match status" value="1"/>
</dbReference>
<evidence type="ECO:0000313" key="2">
    <source>
        <dbReference type="EMBL" id="PJB88371.1"/>
    </source>
</evidence>
<evidence type="ECO:0000313" key="3">
    <source>
        <dbReference type="Proteomes" id="UP000229706"/>
    </source>
</evidence>
<dbReference type="InterPro" id="IPR001173">
    <property type="entry name" value="Glyco_trans_2-like"/>
</dbReference>
<feature type="domain" description="Glycosyltransferase 2-like" evidence="1">
    <location>
        <begin position="9"/>
        <end position="130"/>
    </location>
</feature>
<sequence>MKKIFPFFSIIIPTFNRVRFLDLAIRSIIRQNFTSYEIIISDNASTDGTKDLVLRYQKQGYPISYHRFKHKVAPQRNVLKGFYLAKGKYIFMLGDDDAILKIDTLKKIYQQANRYHPGFMKISVIFYYENLETINDIYKGLLLPSGNKHIPLKYPALPLEMSDKFLEFISGSIYKNDRKLLSYLNHDDVLYFSLPLIYELSFRYGAVFLGNQYIIGRYFETGHFFYNFIEPKFSLDTLLNNAKNYLKDSESYQIFDQKQRRSALLHVVNWRLILSPKLLAVYINKIYIKDKWRYSNAVYYIQALILRLVPKFILLPLKRIYIFWNKKSIKNAIITKDLSYVLKSFINNIQ</sequence>
<dbReference type="CDD" id="cd00761">
    <property type="entry name" value="Glyco_tranf_GTA_type"/>
    <property type="match status" value="1"/>
</dbReference>